<dbReference type="EC" id="2.7.1.130" evidence="3 13"/>
<evidence type="ECO:0000313" key="15">
    <source>
        <dbReference type="Proteomes" id="UP000725649"/>
    </source>
</evidence>
<keyword evidence="8 13" id="KW-0547">Nucleotide-binding</keyword>
<dbReference type="InterPro" id="IPR027417">
    <property type="entry name" value="P-loop_NTPase"/>
</dbReference>
<dbReference type="PANTHER" id="PTHR42724:SF1">
    <property type="entry name" value="TETRAACYLDISACCHARIDE 4'-KINASE, MITOCHONDRIAL-RELATED"/>
    <property type="match status" value="1"/>
</dbReference>
<dbReference type="GO" id="GO:0005524">
    <property type="term" value="F:ATP binding"/>
    <property type="evidence" value="ECO:0007669"/>
    <property type="project" value="UniProtKB-UniRule"/>
</dbReference>
<dbReference type="NCBIfam" id="TIGR00682">
    <property type="entry name" value="lpxK"/>
    <property type="match status" value="1"/>
</dbReference>
<dbReference type="Pfam" id="PF02606">
    <property type="entry name" value="LpxK"/>
    <property type="match status" value="1"/>
</dbReference>
<dbReference type="HAMAP" id="MF_00409">
    <property type="entry name" value="LpxK"/>
    <property type="match status" value="1"/>
</dbReference>
<comment type="pathway">
    <text evidence="2 13">Glycolipid biosynthesis; lipid IV(A) biosynthesis; lipid IV(A) from (3R)-3-hydroxytetradecanoyl-[acyl-carrier-protein] and UDP-N-acetyl-alpha-D-glucosamine: step 6/6.</text>
</comment>
<comment type="catalytic activity">
    <reaction evidence="13">
        <text>a lipid A disaccharide + ATP = a lipid IVA + ADP + H(+)</text>
        <dbReference type="Rhea" id="RHEA:67840"/>
        <dbReference type="ChEBI" id="CHEBI:15378"/>
        <dbReference type="ChEBI" id="CHEBI:30616"/>
        <dbReference type="ChEBI" id="CHEBI:176343"/>
        <dbReference type="ChEBI" id="CHEBI:176425"/>
        <dbReference type="ChEBI" id="CHEBI:456216"/>
        <dbReference type="EC" id="2.7.1.130"/>
    </reaction>
</comment>
<evidence type="ECO:0000256" key="10">
    <source>
        <dbReference type="ARBA" id="ARBA00022840"/>
    </source>
</evidence>
<dbReference type="AlphaFoldDB" id="A0A928DRB8"/>
<evidence type="ECO:0000256" key="1">
    <source>
        <dbReference type="ARBA" id="ARBA00002274"/>
    </source>
</evidence>
<keyword evidence="6 13" id="KW-0441">Lipid A biosynthesis</keyword>
<feature type="binding site" evidence="13">
    <location>
        <begin position="110"/>
        <end position="117"/>
    </location>
    <ligand>
        <name>ATP</name>
        <dbReference type="ChEBI" id="CHEBI:30616"/>
    </ligand>
</feature>
<evidence type="ECO:0000256" key="7">
    <source>
        <dbReference type="ARBA" id="ARBA00022679"/>
    </source>
</evidence>
<evidence type="ECO:0000256" key="5">
    <source>
        <dbReference type="ARBA" id="ARBA00022516"/>
    </source>
</evidence>
<evidence type="ECO:0000256" key="12">
    <source>
        <dbReference type="ARBA" id="ARBA00029757"/>
    </source>
</evidence>
<dbReference type="EMBL" id="SUVG01000007">
    <property type="protein sequence ID" value="MBE6421731.1"/>
    <property type="molecule type" value="Genomic_DNA"/>
</dbReference>
<keyword evidence="11 13" id="KW-0443">Lipid metabolism</keyword>
<dbReference type="Proteomes" id="UP000725649">
    <property type="component" value="Unassembled WGS sequence"/>
</dbReference>
<keyword evidence="9 13" id="KW-0418">Kinase</keyword>
<evidence type="ECO:0000256" key="3">
    <source>
        <dbReference type="ARBA" id="ARBA00012071"/>
    </source>
</evidence>
<dbReference type="GO" id="GO:0005886">
    <property type="term" value="C:plasma membrane"/>
    <property type="evidence" value="ECO:0007669"/>
    <property type="project" value="TreeGrafter"/>
</dbReference>
<comment type="similarity">
    <text evidence="13">Belongs to the LpxK family.</text>
</comment>
<organism evidence="14 15">
    <name type="scientific">Candidatus Avelusimicrobium gallicola</name>
    <dbReference type="NCBI Taxonomy" id="2562704"/>
    <lineage>
        <taxon>Bacteria</taxon>
        <taxon>Pseudomonadati</taxon>
        <taxon>Elusimicrobiota</taxon>
        <taxon>Elusimicrobia</taxon>
        <taxon>Elusimicrobiales</taxon>
        <taxon>Elusimicrobiaceae</taxon>
        <taxon>Candidatus Avelusimicrobium</taxon>
    </lineage>
</organism>
<dbReference type="Gene3D" id="3.40.50.300">
    <property type="entry name" value="P-loop containing nucleotide triphosphate hydrolases"/>
    <property type="match status" value="1"/>
</dbReference>
<evidence type="ECO:0000256" key="8">
    <source>
        <dbReference type="ARBA" id="ARBA00022741"/>
    </source>
</evidence>
<sequence length="419" mass="47608">MRGIENNEKGFFENGLCSYSHYSNFASNAPGFEMLAEMVKYLKAFWQRGIKMDLLKLKENLEQNIIGRGVLLGASKVYGLGAWLDRISYENGWKSVKSVNSRVVCIGNITAGGTGKTTAVLLAATTLAKEGIRVAIVSRGYKRQQKTEGPVVLFDNPDADWRLAGDEPFMMSRVLSQYKVPIVISSNRAEAAIEALRRFKSQIILLDDGFQHHRLNRDANVVLVDAKNPFGNKGLLPYGILREPMKALKRANLVVLTHCDQVSQRQLEDIKDEIRVHNDLVEILESVHEPEYYFDICTSKKIDLKDIKGPAVCFSALGHPETFENTLEKLGLELKQKWRFADHQHYTEENLRTFEETRGGLPLITTFKDFVKFPDNWREILTKDVYVLSVNLKILGGETEFNKFTDTLYPKFSKIKNAH</sequence>
<accession>A0A928DRB8</accession>
<comment type="caution">
    <text evidence="14">The sequence shown here is derived from an EMBL/GenBank/DDBJ whole genome shotgun (WGS) entry which is preliminary data.</text>
</comment>
<dbReference type="InterPro" id="IPR003758">
    <property type="entry name" value="LpxK"/>
</dbReference>
<dbReference type="SUPFAM" id="SSF52540">
    <property type="entry name" value="P-loop containing nucleoside triphosphate hydrolases"/>
    <property type="match status" value="1"/>
</dbReference>
<protein>
    <recommendedName>
        <fullName evidence="4 13">Tetraacyldisaccharide 4'-kinase</fullName>
        <ecNumber evidence="3 13">2.7.1.130</ecNumber>
    </recommendedName>
    <alternativeName>
        <fullName evidence="12 13">Lipid A 4'-kinase</fullName>
    </alternativeName>
</protein>
<comment type="function">
    <text evidence="1 13">Transfers the gamma-phosphate of ATP to the 4'-position of a tetraacyldisaccharide 1-phosphate intermediate (termed DS-1-P) to form tetraacyldisaccharide 1,4'-bis-phosphate (lipid IVA).</text>
</comment>
<dbReference type="GO" id="GO:0009244">
    <property type="term" value="P:lipopolysaccharide core region biosynthetic process"/>
    <property type="evidence" value="ECO:0007669"/>
    <property type="project" value="TreeGrafter"/>
</dbReference>
<evidence type="ECO:0000256" key="11">
    <source>
        <dbReference type="ARBA" id="ARBA00023098"/>
    </source>
</evidence>
<keyword evidence="10 13" id="KW-0067">ATP-binding</keyword>
<gene>
    <name evidence="13 14" type="primary">lpxK</name>
    <name evidence="14" type="ORF">E7027_06385</name>
</gene>
<dbReference type="GO" id="GO:0009029">
    <property type="term" value="F:lipid-A 4'-kinase activity"/>
    <property type="evidence" value="ECO:0007669"/>
    <property type="project" value="UniProtKB-UniRule"/>
</dbReference>
<evidence type="ECO:0000256" key="2">
    <source>
        <dbReference type="ARBA" id="ARBA00004870"/>
    </source>
</evidence>
<dbReference type="PANTHER" id="PTHR42724">
    <property type="entry name" value="TETRAACYLDISACCHARIDE 4'-KINASE"/>
    <property type="match status" value="1"/>
</dbReference>
<evidence type="ECO:0000256" key="9">
    <source>
        <dbReference type="ARBA" id="ARBA00022777"/>
    </source>
</evidence>
<dbReference type="GO" id="GO:0009245">
    <property type="term" value="P:lipid A biosynthetic process"/>
    <property type="evidence" value="ECO:0007669"/>
    <property type="project" value="UniProtKB-UniRule"/>
</dbReference>
<reference evidence="14" key="1">
    <citation type="submission" date="2019-04" db="EMBL/GenBank/DDBJ databases">
        <title>Evolution of Biomass-Degrading Anaerobic Consortia Revealed by Metagenomics.</title>
        <authorList>
            <person name="Peng X."/>
        </authorList>
    </citation>
    <scope>NUCLEOTIDE SEQUENCE</scope>
    <source>
        <strain evidence="14">SIG66</strain>
    </source>
</reference>
<evidence type="ECO:0000256" key="4">
    <source>
        <dbReference type="ARBA" id="ARBA00016436"/>
    </source>
</evidence>
<keyword evidence="7 13" id="KW-0808">Transferase</keyword>
<evidence type="ECO:0000256" key="13">
    <source>
        <dbReference type="HAMAP-Rule" id="MF_00409"/>
    </source>
</evidence>
<name>A0A928DRB8_9BACT</name>
<evidence type="ECO:0000313" key="14">
    <source>
        <dbReference type="EMBL" id="MBE6421731.1"/>
    </source>
</evidence>
<evidence type="ECO:0000256" key="6">
    <source>
        <dbReference type="ARBA" id="ARBA00022556"/>
    </source>
</evidence>
<keyword evidence="5 13" id="KW-0444">Lipid biosynthesis</keyword>
<proteinExistence type="inferred from homology"/>